<dbReference type="Pfam" id="PF13607">
    <property type="entry name" value="Succ_CoA_lig"/>
    <property type="match status" value="1"/>
</dbReference>
<dbReference type="GO" id="GO:0043758">
    <property type="term" value="F:acetate-CoA ligase (ADP-forming) activity"/>
    <property type="evidence" value="ECO:0007669"/>
    <property type="project" value="InterPro"/>
</dbReference>
<evidence type="ECO:0000313" key="8">
    <source>
        <dbReference type="Proteomes" id="UP000285875"/>
    </source>
</evidence>
<dbReference type="InterPro" id="IPR036291">
    <property type="entry name" value="NAD(P)-bd_dom_sf"/>
</dbReference>
<evidence type="ECO:0000256" key="4">
    <source>
        <dbReference type="ARBA" id="ARBA00060888"/>
    </source>
</evidence>
<dbReference type="SUPFAM" id="SSF52210">
    <property type="entry name" value="Succinyl-CoA synthetase domains"/>
    <property type="match status" value="2"/>
</dbReference>
<dbReference type="GO" id="GO:0046872">
    <property type="term" value="F:metal ion binding"/>
    <property type="evidence" value="ECO:0007669"/>
    <property type="project" value="InterPro"/>
</dbReference>
<dbReference type="InterPro" id="IPR003781">
    <property type="entry name" value="CoA-bd"/>
</dbReference>
<dbReference type="InterPro" id="IPR051538">
    <property type="entry name" value="Acyl-CoA_Synth/Transferase"/>
</dbReference>
<dbReference type="EMBL" id="CP025570">
    <property type="protein sequence ID" value="AZZ38517.1"/>
    <property type="molecule type" value="Genomic_DNA"/>
</dbReference>
<dbReference type="Pfam" id="PF19045">
    <property type="entry name" value="Ligase_CoA_2"/>
    <property type="match status" value="1"/>
</dbReference>
<comment type="similarity">
    <text evidence="4">In the N-terminal section; belongs to the acetate CoA ligase alpha subunit family.</text>
</comment>
<dbReference type="SUPFAM" id="SSF56059">
    <property type="entry name" value="Glutathione synthetase ATP-binding domain-like"/>
    <property type="match status" value="1"/>
</dbReference>
<dbReference type="InterPro" id="IPR016102">
    <property type="entry name" value="Succinyl-CoA_synth-like"/>
</dbReference>
<dbReference type="PANTHER" id="PTHR43334:SF1">
    <property type="entry name" value="3-HYDROXYPROPIONATE--COA LIGASE [ADP-FORMING]"/>
    <property type="match status" value="1"/>
</dbReference>
<protein>
    <submittedName>
        <fullName evidence="7">CoA-binding protein</fullName>
    </submittedName>
</protein>
<reference evidence="8" key="1">
    <citation type="submission" date="2017-12" db="EMBL/GenBank/DDBJ databases">
        <title>Whole genome sequencing of Acidipropionibacterium jensenii strains JS279 and JS280.</title>
        <authorList>
            <person name="Deptula P."/>
            <person name="Laine P."/>
            <person name="Smolander O.-P."/>
            <person name="Paulin L."/>
            <person name="Auvinen P."/>
            <person name="Varmanen P."/>
        </authorList>
    </citation>
    <scope>NUCLEOTIDE SEQUENCE [LARGE SCALE GENOMIC DNA]</scope>
    <source>
        <strain evidence="8">JS280</strain>
    </source>
</reference>
<evidence type="ECO:0000256" key="5">
    <source>
        <dbReference type="PROSITE-ProRule" id="PRU00409"/>
    </source>
</evidence>
<keyword evidence="2 5" id="KW-0547">Nucleotide-binding</keyword>
<keyword evidence="1" id="KW-0436">Ligase</keyword>
<accession>A0A3T0RWK4</accession>
<dbReference type="Gene3D" id="3.30.470.20">
    <property type="entry name" value="ATP-grasp fold, B domain"/>
    <property type="match status" value="1"/>
</dbReference>
<evidence type="ECO:0000259" key="6">
    <source>
        <dbReference type="PROSITE" id="PS50975"/>
    </source>
</evidence>
<dbReference type="Gene3D" id="3.40.50.720">
    <property type="entry name" value="NAD(P)-binding Rossmann-like Domain"/>
    <property type="match status" value="1"/>
</dbReference>
<dbReference type="Pfam" id="PF13380">
    <property type="entry name" value="CoA_binding_2"/>
    <property type="match status" value="1"/>
</dbReference>
<sequence length="724" mass="75276">MEVSPMSGELDCLFTPHRVAVVGAGTKPTNLGHMVVRNLLNGNFDGVVYPINPKHESIGGVPAFPSVRETPETPDLAILCVPAVGVLDVVKQCAEAGVKGIICMAAGFREVGPEGRAMEDHVVDICHKAGMRLLGPNCLGLQVPERRLNATFAGHMPKPGNIALVSQSGALTAAVIEWALGKGIGFSKLITLGNAADVELAATLDYLVDDKDTHAAVVYAESISDAQAFTAAARRFTAKKPLVIYKAGRFAASAKAAVSHTGAMAGADEVYNAAFERVGATRVLRISDLYHTIELLAADRTAHQPTLAVVTNAGGPGVMSVDALSERGGRLAEISPSTLDALNEVLPTAWSHANPIDVLGDAPAKRYQAAIKAAVSEDDADGILVILTPQAMTDILGSADAVIAAAQTTDKPVLAVWMGGGAENEKAIAKLASAGIPTFEFPENAVDAFVNATQSQSYTDRAAASAAVADDFTPDRERAATLIAGVPDSGLLPETESKELFDAYGIPVALPRLATSADQAAKLADEMGYPVVAKIASPDITHKTDVGGVVVGPKNADEVRAAFEQIVANAKKAKPEAHIEGVVIEQMVGAGNAELILGSTRDPSFGQTIMVAAGGTSAEILKDSALQLAPVDAGLARTMVESLRIWPLIKGYRGAEGADVDALVKVITRFSTLVADHPEITETEMNPLTVSPSGAIALDARAVIDRDALANPPAKYSHLGILPE</sequence>
<dbReference type="AlphaFoldDB" id="A0A3T0RWK4"/>
<dbReference type="Gene3D" id="3.40.50.261">
    <property type="entry name" value="Succinyl-CoA synthetase domains"/>
    <property type="match status" value="2"/>
</dbReference>
<dbReference type="Proteomes" id="UP000285875">
    <property type="component" value="Chromosome"/>
</dbReference>
<dbReference type="KEGG" id="aji:C0Z10_00735"/>
<organism evidence="7 8">
    <name type="scientific">Acidipropionibacterium jensenii</name>
    <dbReference type="NCBI Taxonomy" id="1749"/>
    <lineage>
        <taxon>Bacteria</taxon>
        <taxon>Bacillati</taxon>
        <taxon>Actinomycetota</taxon>
        <taxon>Actinomycetes</taxon>
        <taxon>Propionibacteriales</taxon>
        <taxon>Propionibacteriaceae</taxon>
        <taxon>Acidipropionibacterium</taxon>
    </lineage>
</organism>
<dbReference type="InterPro" id="IPR043938">
    <property type="entry name" value="Ligase_CoA_dom"/>
</dbReference>
<dbReference type="InterPro" id="IPR032875">
    <property type="entry name" value="Succ_CoA_lig_flav_dom"/>
</dbReference>
<dbReference type="PANTHER" id="PTHR43334">
    <property type="entry name" value="ACETATE--COA LIGASE [ADP-FORMING]"/>
    <property type="match status" value="1"/>
</dbReference>
<proteinExistence type="inferred from homology"/>
<evidence type="ECO:0000256" key="1">
    <source>
        <dbReference type="ARBA" id="ARBA00022598"/>
    </source>
</evidence>
<evidence type="ECO:0000256" key="2">
    <source>
        <dbReference type="ARBA" id="ARBA00022741"/>
    </source>
</evidence>
<evidence type="ECO:0000256" key="3">
    <source>
        <dbReference type="ARBA" id="ARBA00022840"/>
    </source>
</evidence>
<gene>
    <name evidence="7" type="ORF">C0Z10_00735</name>
</gene>
<name>A0A3T0RWK4_9ACTN</name>
<evidence type="ECO:0000313" key="7">
    <source>
        <dbReference type="EMBL" id="AZZ38517.1"/>
    </source>
</evidence>
<dbReference type="SUPFAM" id="SSF51735">
    <property type="entry name" value="NAD(P)-binding Rossmann-fold domains"/>
    <property type="match status" value="1"/>
</dbReference>
<dbReference type="InterPro" id="IPR013815">
    <property type="entry name" value="ATP_grasp_subdomain_1"/>
</dbReference>
<dbReference type="FunFam" id="3.30.1490.20:FF:000020">
    <property type="entry name" value="Protein lysine acetyltransferase"/>
    <property type="match status" value="1"/>
</dbReference>
<dbReference type="GO" id="GO:0005524">
    <property type="term" value="F:ATP binding"/>
    <property type="evidence" value="ECO:0007669"/>
    <property type="project" value="UniProtKB-UniRule"/>
</dbReference>
<dbReference type="Pfam" id="PF13549">
    <property type="entry name" value="ATP-grasp_5"/>
    <property type="match status" value="1"/>
</dbReference>
<keyword evidence="3 5" id="KW-0067">ATP-binding</keyword>
<dbReference type="SMART" id="SM00881">
    <property type="entry name" value="CoA_binding"/>
    <property type="match status" value="1"/>
</dbReference>
<dbReference type="InterPro" id="IPR011761">
    <property type="entry name" value="ATP-grasp"/>
</dbReference>
<dbReference type="PROSITE" id="PS50975">
    <property type="entry name" value="ATP_GRASP"/>
    <property type="match status" value="1"/>
</dbReference>
<feature type="domain" description="ATP-grasp" evidence="6">
    <location>
        <begin position="498"/>
        <end position="534"/>
    </location>
</feature>
<dbReference type="Gene3D" id="3.30.1490.20">
    <property type="entry name" value="ATP-grasp fold, A domain"/>
    <property type="match status" value="1"/>
</dbReference>